<comment type="function">
    <text evidence="13">Self-glucosylating initiator of glycogen synthesis. It catalyzes the formation of a short alpha (1,4)-glucosyl chain covalently attached via a glucose 1-O-tyrosyl linkage to internal tyrosine residues and these chains act as primers for the elongation reaction catalyzed by glycogen synthase.</text>
</comment>
<dbReference type="CDD" id="cd02537">
    <property type="entry name" value="GT8_Glycogenin"/>
    <property type="match status" value="1"/>
</dbReference>
<dbReference type="EC" id="2.4.1.186" evidence="10"/>
<comment type="similarity">
    <text evidence="9">Belongs to the glycosyltransferase 8 family. Glycogenin subfamily.</text>
</comment>
<evidence type="ECO:0000313" key="15">
    <source>
        <dbReference type="EMBL" id="KRZ21067.1"/>
    </source>
</evidence>
<keyword evidence="6" id="KW-0320">Glycogen biosynthesis</keyword>
<dbReference type="GO" id="GO:0008466">
    <property type="term" value="F:glycogenin glucosyltransferase activity"/>
    <property type="evidence" value="ECO:0007669"/>
    <property type="project" value="UniProtKB-EC"/>
</dbReference>
<gene>
    <name evidence="15" type="primary">GYG1</name>
    <name evidence="15" type="ORF">T4B_4298</name>
</gene>
<comment type="subcellular location">
    <subcellularLocation>
        <location evidence="2">Cytoplasm</location>
    </subcellularLocation>
</comment>
<evidence type="ECO:0000256" key="9">
    <source>
        <dbReference type="ARBA" id="ARBA00038162"/>
    </source>
</evidence>
<keyword evidence="5" id="KW-0479">Metal-binding</keyword>
<evidence type="ECO:0000313" key="16">
    <source>
        <dbReference type="Proteomes" id="UP000054805"/>
    </source>
</evidence>
<feature type="chain" id="PRO_5007438340" description="glycogenin glucosyltransferase" evidence="14">
    <location>
        <begin position="22"/>
        <end position="588"/>
    </location>
</feature>
<dbReference type="GO" id="GO:0005737">
    <property type="term" value="C:cytoplasm"/>
    <property type="evidence" value="ECO:0007669"/>
    <property type="project" value="UniProtKB-SubCell"/>
</dbReference>
<keyword evidence="16" id="KW-1185">Reference proteome</keyword>
<dbReference type="InterPro" id="IPR002495">
    <property type="entry name" value="Glyco_trans_8"/>
</dbReference>
<dbReference type="SUPFAM" id="SSF53448">
    <property type="entry name" value="Nucleotide-diphospho-sugar transferases"/>
    <property type="match status" value="1"/>
</dbReference>
<dbReference type="GO" id="GO:0005978">
    <property type="term" value="P:glycogen biosynthetic process"/>
    <property type="evidence" value="ECO:0007669"/>
    <property type="project" value="UniProtKB-KW"/>
</dbReference>
<name>A0A0V1IE34_TRIPS</name>
<evidence type="ECO:0000256" key="6">
    <source>
        <dbReference type="ARBA" id="ARBA00023056"/>
    </source>
</evidence>
<evidence type="ECO:0000256" key="5">
    <source>
        <dbReference type="ARBA" id="ARBA00022723"/>
    </source>
</evidence>
<dbReference type="AlphaFoldDB" id="A0A0V1IE34"/>
<evidence type="ECO:0000256" key="11">
    <source>
        <dbReference type="ARBA" id="ARBA00050886"/>
    </source>
</evidence>
<evidence type="ECO:0000256" key="7">
    <source>
        <dbReference type="ARBA" id="ARBA00023180"/>
    </source>
</evidence>
<organism evidence="15 16">
    <name type="scientific">Trichinella pseudospiralis</name>
    <name type="common">Parasitic roundworm</name>
    <dbReference type="NCBI Taxonomy" id="6337"/>
    <lineage>
        <taxon>Eukaryota</taxon>
        <taxon>Metazoa</taxon>
        <taxon>Ecdysozoa</taxon>
        <taxon>Nematoda</taxon>
        <taxon>Enoplea</taxon>
        <taxon>Dorylaimia</taxon>
        <taxon>Trichinellida</taxon>
        <taxon>Trichinellidae</taxon>
        <taxon>Trichinella</taxon>
    </lineage>
</organism>
<evidence type="ECO:0000256" key="10">
    <source>
        <dbReference type="ARBA" id="ARBA00038934"/>
    </source>
</evidence>
<dbReference type="PANTHER" id="PTHR11183">
    <property type="entry name" value="GLYCOGENIN SUBFAMILY MEMBER"/>
    <property type="match status" value="1"/>
</dbReference>
<sequence>MEMRKCLCAPLLFLLLSIADQQNLYLQAPPCGQARSEVHLVRVEIICLLEAHDRLAIRGGDWVIGIAFGTSCFGRPCRQHCPNLQAEMLIVVASITGWFSLFAHLIYANFRTWTIEVCSTWTLFFFIFLEYTTNRETVQLPVATSQKPYLQMRFAIQSASFLHCIMFDNDIVLGMNNGVQNNIDCVLVWQACRNRSNRSSDLDNHHLPCTANQHLLYLTRICCEAFVISRSEMDEEAWVTLATNDSYTLGALVLGHSLRRVGTSRKLHCMVTTSVTQEMRRSLGKVFDSVTQVDVMDSGDESNLALIQRPDLGVTFTKLNCWKLTQYKKCVFLDADCLVLQQCDDLFDYPELSAAPDIGWPDIFNSGVFVFVPSNETYQNLVKLGVEQGSFDGADQGLLNLFFSDWRLKGPSHRLPYTYNTASSALYTYIAALKRFMGDVKIVHFIGQQKPWNLLGSREPQLGAALEMEFLKTWFSVFTSDVLPTLHPEYLSNRIDVCMERIKALYGAEILRKQMPAAVSDADRQRAWEEGIVDYTGRDSWENIQKRLEETINGEKTNYEASDHHHHQQQQQLQMCATKQCGFKQTTT</sequence>
<dbReference type="InterPro" id="IPR029044">
    <property type="entry name" value="Nucleotide-diphossugar_trans"/>
</dbReference>
<dbReference type="Pfam" id="PF01501">
    <property type="entry name" value="Glyco_transf_8"/>
    <property type="match status" value="1"/>
</dbReference>
<evidence type="ECO:0000256" key="2">
    <source>
        <dbReference type="ARBA" id="ARBA00004496"/>
    </source>
</evidence>
<dbReference type="Gene3D" id="3.90.550.10">
    <property type="entry name" value="Spore Coat Polysaccharide Biosynthesis Protein SpsA, Chain A"/>
    <property type="match status" value="1"/>
</dbReference>
<keyword evidence="14" id="KW-0732">Signal</keyword>
<feature type="signal peptide" evidence="14">
    <location>
        <begin position="1"/>
        <end position="21"/>
    </location>
</feature>
<dbReference type="InterPro" id="IPR050587">
    <property type="entry name" value="GNT1/Glycosyltrans_8"/>
</dbReference>
<comment type="caution">
    <text evidence="15">The sequence shown here is derived from an EMBL/GenBank/DDBJ whole genome shotgun (WGS) entry which is preliminary data.</text>
</comment>
<evidence type="ECO:0000256" key="13">
    <source>
        <dbReference type="ARBA" id="ARBA00057883"/>
    </source>
</evidence>
<keyword evidence="4" id="KW-0808">Transferase</keyword>
<reference evidence="15 16" key="1">
    <citation type="submission" date="2015-01" db="EMBL/GenBank/DDBJ databases">
        <title>Evolution of Trichinella species and genotypes.</title>
        <authorList>
            <person name="Korhonen P.K."/>
            <person name="Edoardo P."/>
            <person name="Giuseppe L.R."/>
            <person name="Gasser R.B."/>
        </authorList>
    </citation>
    <scope>NUCLEOTIDE SEQUENCE [LARGE SCALE GENOMIC DNA]</scope>
    <source>
        <strain evidence="15">ISS588</strain>
    </source>
</reference>
<evidence type="ECO:0000256" key="4">
    <source>
        <dbReference type="ARBA" id="ARBA00022679"/>
    </source>
</evidence>
<proteinExistence type="inferred from homology"/>
<dbReference type="Proteomes" id="UP000054805">
    <property type="component" value="Unassembled WGS sequence"/>
</dbReference>
<protein>
    <recommendedName>
        <fullName evidence="10">glycogenin glucosyltransferase</fullName>
        <ecNumber evidence="10">2.4.1.186</ecNumber>
    </recommendedName>
</protein>
<evidence type="ECO:0000256" key="3">
    <source>
        <dbReference type="ARBA" id="ARBA00022490"/>
    </source>
</evidence>
<accession>A0A0V1IE34</accession>
<comment type="cofactor">
    <cofactor evidence="1">
        <name>Mn(2+)</name>
        <dbReference type="ChEBI" id="CHEBI:29035"/>
    </cofactor>
</comment>
<keyword evidence="8" id="KW-0464">Manganese</keyword>
<evidence type="ECO:0000256" key="8">
    <source>
        <dbReference type="ARBA" id="ARBA00023211"/>
    </source>
</evidence>
<dbReference type="FunFam" id="3.90.550.10:FF:000092">
    <property type="entry name" value="Glycogenin 2"/>
    <property type="match status" value="1"/>
</dbReference>
<evidence type="ECO:0000256" key="1">
    <source>
        <dbReference type="ARBA" id="ARBA00001936"/>
    </source>
</evidence>
<dbReference type="GO" id="GO:0046872">
    <property type="term" value="F:metal ion binding"/>
    <property type="evidence" value="ECO:0007669"/>
    <property type="project" value="UniProtKB-KW"/>
</dbReference>
<evidence type="ECO:0000256" key="14">
    <source>
        <dbReference type="SAM" id="SignalP"/>
    </source>
</evidence>
<dbReference type="EMBL" id="JYDS01000219">
    <property type="protein sequence ID" value="KRZ21067.1"/>
    <property type="molecule type" value="Genomic_DNA"/>
</dbReference>
<dbReference type="EMBL" id="JYDS01000219">
    <property type="protein sequence ID" value="KRZ21065.1"/>
    <property type="molecule type" value="Genomic_DNA"/>
</dbReference>
<evidence type="ECO:0000256" key="12">
    <source>
        <dbReference type="ARBA" id="ARBA00052293"/>
    </source>
</evidence>
<keyword evidence="3" id="KW-0963">Cytoplasm</keyword>
<comment type="catalytic activity">
    <reaction evidence="12">
        <text>L-tyrosyl-[glycogenin] + UDP-alpha-D-glucose = alpha-D-glucosyl-L-tyrosyl-[glycogenin] + UDP + H(+)</text>
        <dbReference type="Rhea" id="RHEA:23360"/>
        <dbReference type="Rhea" id="RHEA-COMP:14604"/>
        <dbReference type="Rhea" id="RHEA-COMP:14605"/>
        <dbReference type="ChEBI" id="CHEBI:15378"/>
        <dbReference type="ChEBI" id="CHEBI:46858"/>
        <dbReference type="ChEBI" id="CHEBI:58223"/>
        <dbReference type="ChEBI" id="CHEBI:58885"/>
        <dbReference type="ChEBI" id="CHEBI:140573"/>
        <dbReference type="EC" id="2.4.1.186"/>
    </reaction>
</comment>
<keyword evidence="7" id="KW-0325">Glycoprotein</keyword>
<comment type="catalytic activity">
    <reaction evidence="11">
        <text>[1,4-alpha-D-glucosyl](n)-L-tyrosyl-[glycogenin] + UDP-alpha-D-glucose = [1,4-alpha-D-glucosyl](n+1)-L-tyrosyl-[glycogenin] + UDP + H(+)</text>
        <dbReference type="Rhea" id="RHEA:56560"/>
        <dbReference type="Rhea" id="RHEA-COMP:14606"/>
        <dbReference type="Rhea" id="RHEA-COMP:14607"/>
        <dbReference type="ChEBI" id="CHEBI:15378"/>
        <dbReference type="ChEBI" id="CHEBI:58223"/>
        <dbReference type="ChEBI" id="CHEBI:58885"/>
        <dbReference type="ChEBI" id="CHEBI:140574"/>
        <dbReference type="EC" id="2.4.1.186"/>
    </reaction>
</comment>